<proteinExistence type="predicted"/>
<dbReference type="Pfam" id="PF17326">
    <property type="entry name" value="DUF5365"/>
    <property type="match status" value="1"/>
</dbReference>
<comment type="caution">
    <text evidence="1">The sequence shown here is derived from an EMBL/GenBank/DDBJ whole genome shotgun (WGS) entry which is preliminary data.</text>
</comment>
<keyword evidence="2" id="KW-1185">Reference proteome</keyword>
<protein>
    <submittedName>
        <fullName evidence="1">Uncharacterized protein</fullName>
    </submittedName>
</protein>
<gene>
    <name evidence="1" type="primary">yhcU</name>
    <name evidence="1" type="ORF">J1TS3_04750</name>
</gene>
<evidence type="ECO:0000313" key="2">
    <source>
        <dbReference type="Proteomes" id="UP000680279"/>
    </source>
</evidence>
<dbReference type="Proteomes" id="UP000680279">
    <property type="component" value="Unassembled WGS sequence"/>
</dbReference>
<dbReference type="EMBL" id="BOQT01000001">
    <property type="protein sequence ID" value="GIN19341.1"/>
    <property type="molecule type" value="Genomic_DNA"/>
</dbReference>
<sequence length="134" mass="15989">MRVVFAASLEQKKMISDLIDHLYHSVFPLYFEEGEIKDFIRWEVLKTPEEEEEWLETASNAFHIIASLQVLISLLELDSLPVNHPEYQRIFTQNKWILERYHISFPFTYCQFSSLHRHDMAFGMFSKAANEYLI</sequence>
<dbReference type="InterPro" id="IPR020355">
    <property type="entry name" value="Uncharacterised_YhcU"/>
</dbReference>
<name>A0ABQ4K359_9BACI</name>
<reference evidence="1 2" key="1">
    <citation type="submission" date="2021-03" db="EMBL/GenBank/DDBJ databases">
        <title>Antimicrobial resistance genes in bacteria isolated from Japanese honey, and their potential for conferring macrolide and lincosamide resistance in the American foulbrood pathogen Paenibacillus larvae.</title>
        <authorList>
            <person name="Okamoto M."/>
            <person name="Kumagai M."/>
            <person name="Kanamori H."/>
            <person name="Takamatsu D."/>
        </authorList>
    </citation>
    <scope>NUCLEOTIDE SEQUENCE [LARGE SCALE GENOMIC DNA]</scope>
    <source>
        <strain evidence="1 2">J1TS3</strain>
    </source>
</reference>
<organism evidence="1 2">
    <name type="scientific">Siminovitchia fordii</name>
    <dbReference type="NCBI Taxonomy" id="254759"/>
    <lineage>
        <taxon>Bacteria</taxon>
        <taxon>Bacillati</taxon>
        <taxon>Bacillota</taxon>
        <taxon>Bacilli</taxon>
        <taxon>Bacillales</taxon>
        <taxon>Bacillaceae</taxon>
        <taxon>Siminovitchia</taxon>
    </lineage>
</organism>
<evidence type="ECO:0000313" key="1">
    <source>
        <dbReference type="EMBL" id="GIN19341.1"/>
    </source>
</evidence>
<dbReference type="RefSeq" id="WP_212962016.1">
    <property type="nucleotide sequence ID" value="NZ_BOQT01000001.1"/>
</dbReference>
<accession>A0ABQ4K359</accession>